<dbReference type="InterPro" id="IPR009057">
    <property type="entry name" value="Homeodomain-like_sf"/>
</dbReference>
<dbReference type="STRING" id="2711.A0A067FAN8"/>
<dbReference type="Gene3D" id="1.10.10.60">
    <property type="entry name" value="Homeodomain-like"/>
    <property type="match status" value="2"/>
</dbReference>
<feature type="domain" description="Myb-like" evidence="7">
    <location>
        <begin position="9"/>
        <end position="62"/>
    </location>
</feature>
<evidence type="ECO:0000256" key="5">
    <source>
        <dbReference type="ARBA" id="ARBA00023163"/>
    </source>
</evidence>
<evidence type="ECO:0000256" key="1">
    <source>
        <dbReference type="ARBA" id="ARBA00004123"/>
    </source>
</evidence>
<organism evidence="9 10">
    <name type="scientific">Citrus sinensis</name>
    <name type="common">Sweet orange</name>
    <name type="synonym">Citrus aurantium var. sinensis</name>
    <dbReference type="NCBI Taxonomy" id="2711"/>
    <lineage>
        <taxon>Eukaryota</taxon>
        <taxon>Viridiplantae</taxon>
        <taxon>Streptophyta</taxon>
        <taxon>Embryophyta</taxon>
        <taxon>Tracheophyta</taxon>
        <taxon>Spermatophyta</taxon>
        <taxon>Magnoliopsida</taxon>
        <taxon>eudicotyledons</taxon>
        <taxon>Gunneridae</taxon>
        <taxon>Pentapetalae</taxon>
        <taxon>rosids</taxon>
        <taxon>malvids</taxon>
        <taxon>Sapindales</taxon>
        <taxon>Rutaceae</taxon>
        <taxon>Aurantioideae</taxon>
        <taxon>Citrus</taxon>
    </lineage>
</organism>
<evidence type="ECO:0000313" key="10">
    <source>
        <dbReference type="Proteomes" id="UP000027120"/>
    </source>
</evidence>
<feature type="domain" description="Myb-like" evidence="7">
    <location>
        <begin position="63"/>
        <end position="113"/>
    </location>
</feature>
<dbReference type="PANTHER" id="PTHR48000">
    <property type="entry name" value="OS09G0431300 PROTEIN"/>
    <property type="match status" value="1"/>
</dbReference>
<sequence length="336" mass="38121">MGRAPCCDKANVKKGPWSPEEDSKLKEYIEKYGTGGNWIALPQKAGLKRCGKSCRLRWLNYLRPNIKHGEFTDEEDRLICSLFASIGSRWSIIAAQLPGRTDNDIKNYWNTKLKKKLMAMAPPLSSQKKSTAPPLIPSSHHHHQALVSLLPSQPYYTPSNKSLISNSFDSFEPISSNTPLHLFDNNNLIQIQENQLFSNNNSMQGYYPMKDNFLTFGSEQSCSSSDGSCSQIKQEDIGFHQGFNYSNGFEENNQKFMLNYGSSDRGGHESLNQWSEKPNGYFGEIASDYSLEDVKQLISCSNINGCNNENNINFFSSTDQETKLQDSKVMYHYFNY</sequence>
<dbReference type="GO" id="GO:0006355">
    <property type="term" value="P:regulation of DNA-templated transcription"/>
    <property type="evidence" value="ECO:0000318"/>
    <property type="project" value="GO_Central"/>
</dbReference>
<evidence type="ECO:0000256" key="2">
    <source>
        <dbReference type="ARBA" id="ARBA00022737"/>
    </source>
</evidence>
<dbReference type="Proteomes" id="UP000027120">
    <property type="component" value="Unassembled WGS sequence"/>
</dbReference>
<evidence type="ECO:0000256" key="4">
    <source>
        <dbReference type="ARBA" id="ARBA00023125"/>
    </source>
</evidence>
<name>A0A067FAN8_CITSI</name>
<keyword evidence="4" id="KW-0238">DNA-binding</keyword>
<proteinExistence type="predicted"/>
<evidence type="ECO:0000256" key="3">
    <source>
        <dbReference type="ARBA" id="ARBA00023015"/>
    </source>
</evidence>
<dbReference type="eggNOG" id="KOG0048">
    <property type="taxonomic scope" value="Eukaryota"/>
</dbReference>
<dbReference type="PROSITE" id="PS51294">
    <property type="entry name" value="HTH_MYB"/>
    <property type="match status" value="2"/>
</dbReference>
<dbReference type="GO" id="GO:0003677">
    <property type="term" value="F:DNA binding"/>
    <property type="evidence" value="ECO:0007669"/>
    <property type="project" value="UniProtKB-KW"/>
</dbReference>
<dbReference type="SMR" id="A0A067FAN8"/>
<keyword evidence="5" id="KW-0804">Transcription</keyword>
<feature type="domain" description="HTH myb-type" evidence="8">
    <location>
        <begin position="63"/>
        <end position="117"/>
    </location>
</feature>
<keyword evidence="2" id="KW-0677">Repeat</keyword>
<dbReference type="SUPFAM" id="SSF46689">
    <property type="entry name" value="Homeodomain-like"/>
    <property type="match status" value="1"/>
</dbReference>
<feature type="domain" description="HTH myb-type" evidence="8">
    <location>
        <begin position="9"/>
        <end position="62"/>
    </location>
</feature>
<evidence type="ECO:0000313" key="9">
    <source>
        <dbReference type="EMBL" id="KDO60246.1"/>
    </source>
</evidence>
<dbReference type="CDD" id="cd00167">
    <property type="entry name" value="SANT"/>
    <property type="match status" value="2"/>
</dbReference>
<comment type="subcellular location">
    <subcellularLocation>
        <location evidence="1">Nucleus</location>
    </subcellularLocation>
</comment>
<dbReference type="GO" id="GO:0005634">
    <property type="term" value="C:nucleus"/>
    <property type="evidence" value="ECO:0000318"/>
    <property type="project" value="GO_Central"/>
</dbReference>
<evidence type="ECO:0000256" key="6">
    <source>
        <dbReference type="ARBA" id="ARBA00023242"/>
    </source>
</evidence>
<dbReference type="PaxDb" id="2711-XP_006488026.1"/>
<dbReference type="SMART" id="SM00717">
    <property type="entry name" value="SANT"/>
    <property type="match status" value="2"/>
</dbReference>
<dbReference type="InterPro" id="IPR017930">
    <property type="entry name" value="Myb_dom"/>
</dbReference>
<dbReference type="Pfam" id="PF00249">
    <property type="entry name" value="Myb_DNA-binding"/>
    <property type="match status" value="2"/>
</dbReference>
<dbReference type="KEGG" id="cit:102608555"/>
<dbReference type="FunFam" id="1.10.10.60:FF:000015">
    <property type="entry name" value="Transcription factor RAX3"/>
    <property type="match status" value="1"/>
</dbReference>
<gene>
    <name evidence="9" type="ORF">CISIN_1g019787mg</name>
</gene>
<dbReference type="GO" id="GO:0003700">
    <property type="term" value="F:DNA-binding transcription factor activity"/>
    <property type="evidence" value="ECO:0000318"/>
    <property type="project" value="GO_Central"/>
</dbReference>
<dbReference type="OrthoDB" id="2143914at2759"/>
<protein>
    <submittedName>
        <fullName evidence="9">Uncharacterized protein</fullName>
    </submittedName>
</protein>
<dbReference type="EMBL" id="KK784933">
    <property type="protein sequence ID" value="KDO60246.1"/>
    <property type="molecule type" value="Genomic_DNA"/>
</dbReference>
<dbReference type="PANTHER" id="PTHR48000:SF72">
    <property type="entry name" value="TRANSCRIPTION FACTOR RAX2-LIKE"/>
    <property type="match status" value="1"/>
</dbReference>
<dbReference type="InterPro" id="IPR001005">
    <property type="entry name" value="SANT/Myb"/>
</dbReference>
<dbReference type="AlphaFoldDB" id="A0A067FAN8"/>
<dbReference type="PROSITE" id="PS50090">
    <property type="entry name" value="MYB_LIKE"/>
    <property type="match status" value="2"/>
</dbReference>
<keyword evidence="10" id="KW-1185">Reference proteome</keyword>
<reference evidence="9 10" key="1">
    <citation type="submission" date="2014-04" db="EMBL/GenBank/DDBJ databases">
        <authorList>
            <consortium name="International Citrus Genome Consortium"/>
            <person name="Gmitter F."/>
            <person name="Chen C."/>
            <person name="Farmerie W."/>
            <person name="Harkins T."/>
            <person name="Desany B."/>
            <person name="Mohiuddin M."/>
            <person name="Kodira C."/>
            <person name="Borodovsky M."/>
            <person name="Lomsadze A."/>
            <person name="Burns P."/>
            <person name="Jenkins J."/>
            <person name="Prochnik S."/>
            <person name="Shu S."/>
            <person name="Chapman J."/>
            <person name="Pitluck S."/>
            <person name="Schmutz J."/>
            <person name="Rokhsar D."/>
        </authorList>
    </citation>
    <scope>NUCLEOTIDE SEQUENCE</scope>
</reference>
<evidence type="ECO:0000259" key="8">
    <source>
        <dbReference type="PROSITE" id="PS51294"/>
    </source>
</evidence>
<keyword evidence="6" id="KW-0539">Nucleus</keyword>
<evidence type="ECO:0000259" key="7">
    <source>
        <dbReference type="PROSITE" id="PS50090"/>
    </source>
</evidence>
<keyword evidence="3" id="KW-0805">Transcription regulation</keyword>
<accession>A0A067FAN8</accession>